<gene>
    <name evidence="1" type="ORF">RUMOBE_03170</name>
</gene>
<dbReference type="AlphaFoldDB" id="A5ZVX7"/>
<protein>
    <submittedName>
        <fullName evidence="1">Uncharacterized protein</fullName>
    </submittedName>
</protein>
<reference evidence="1 2" key="2">
    <citation type="submission" date="2007-04" db="EMBL/GenBank/DDBJ databases">
        <title>Draft genome sequence of Ruminococcus obeum (ATCC 29174).</title>
        <authorList>
            <person name="Sudarsanam P."/>
            <person name="Ley R."/>
            <person name="Guruge J."/>
            <person name="Turnbaugh P.J."/>
            <person name="Mahowald M."/>
            <person name="Liep D."/>
            <person name="Gordon J."/>
        </authorList>
    </citation>
    <scope>NUCLEOTIDE SEQUENCE [LARGE SCALE GENOMIC DNA]</scope>
    <source>
        <strain evidence="1 2">ATCC 29174</strain>
    </source>
</reference>
<dbReference type="Proteomes" id="UP000006002">
    <property type="component" value="Unassembled WGS sequence"/>
</dbReference>
<reference evidence="1 2" key="1">
    <citation type="submission" date="2007-03" db="EMBL/GenBank/DDBJ databases">
        <authorList>
            <person name="Fulton L."/>
            <person name="Clifton S."/>
            <person name="Fulton B."/>
            <person name="Xu J."/>
            <person name="Minx P."/>
            <person name="Pepin K.H."/>
            <person name="Johnson M."/>
            <person name="Thiruvilangam P."/>
            <person name="Bhonagiri V."/>
            <person name="Nash W.E."/>
            <person name="Mardis E.R."/>
            <person name="Wilson R.K."/>
        </authorList>
    </citation>
    <scope>NUCLEOTIDE SEQUENCE [LARGE SCALE GENOMIC DNA]</scope>
    <source>
        <strain evidence="1 2">ATCC 29174</strain>
    </source>
</reference>
<evidence type="ECO:0000313" key="1">
    <source>
        <dbReference type="EMBL" id="EDM86212.1"/>
    </source>
</evidence>
<proteinExistence type="predicted"/>
<name>A5ZVX7_9FIRM</name>
<comment type="caution">
    <text evidence="1">The sequence shown here is derived from an EMBL/GenBank/DDBJ whole genome shotgun (WGS) entry which is preliminary data.</text>
</comment>
<dbReference type="EMBL" id="AAVO02000017">
    <property type="protein sequence ID" value="EDM86212.1"/>
    <property type="molecule type" value="Genomic_DNA"/>
</dbReference>
<accession>A5ZVX7</accession>
<dbReference type="HOGENOM" id="CLU_3065907_0_0_9"/>
<sequence>MRNLIIVALIVFFCLQAFVLFCCLAAGNDPGSQEISDQEQMEYIQMWMKDKKRKT</sequence>
<dbReference type="eggNOG" id="ENOG502ZE30">
    <property type="taxonomic scope" value="Bacteria"/>
</dbReference>
<organism evidence="1 2">
    <name type="scientific">Blautia obeum ATCC 29174</name>
    <dbReference type="NCBI Taxonomy" id="411459"/>
    <lineage>
        <taxon>Bacteria</taxon>
        <taxon>Bacillati</taxon>
        <taxon>Bacillota</taxon>
        <taxon>Clostridia</taxon>
        <taxon>Lachnospirales</taxon>
        <taxon>Lachnospiraceae</taxon>
        <taxon>Blautia</taxon>
    </lineage>
</organism>
<evidence type="ECO:0000313" key="2">
    <source>
        <dbReference type="Proteomes" id="UP000006002"/>
    </source>
</evidence>